<evidence type="ECO:0000256" key="1">
    <source>
        <dbReference type="ARBA" id="ARBA00022737"/>
    </source>
</evidence>
<evidence type="ECO:0000256" key="2">
    <source>
        <dbReference type="ARBA" id="ARBA00023043"/>
    </source>
</evidence>
<dbReference type="PROSITE" id="PS50297">
    <property type="entry name" value="ANK_REP_REGION"/>
    <property type="match status" value="7"/>
</dbReference>
<feature type="repeat" description="ANK" evidence="3">
    <location>
        <begin position="180"/>
        <end position="212"/>
    </location>
</feature>
<dbReference type="PROSITE" id="PS50088">
    <property type="entry name" value="ANK_REPEAT"/>
    <property type="match status" value="7"/>
</dbReference>
<name>A0A6P7GE55_DIAVI</name>
<dbReference type="OrthoDB" id="194358at2759"/>
<keyword evidence="5" id="KW-1185">Reference proteome</keyword>
<feature type="repeat" description="ANK" evidence="3">
    <location>
        <begin position="47"/>
        <end position="79"/>
    </location>
</feature>
<dbReference type="Gene3D" id="1.25.40.20">
    <property type="entry name" value="Ankyrin repeat-containing domain"/>
    <property type="match status" value="2"/>
</dbReference>
<evidence type="ECO:0000313" key="6">
    <source>
        <dbReference type="RefSeq" id="XP_028147828.1"/>
    </source>
</evidence>
<gene>
    <name evidence="6 7" type="primary">LOC114341234</name>
</gene>
<dbReference type="EnsemblMetazoa" id="XM_050663374.1">
    <property type="protein sequence ID" value="XP_050519331.1"/>
    <property type="gene ID" value="LOC126893326"/>
</dbReference>
<dbReference type="InterPro" id="IPR002110">
    <property type="entry name" value="Ankyrin_rpt"/>
</dbReference>
<feature type="repeat" description="ANK" evidence="3">
    <location>
        <begin position="213"/>
        <end position="245"/>
    </location>
</feature>
<feature type="repeat" description="ANK" evidence="3">
    <location>
        <begin position="13"/>
        <end position="45"/>
    </location>
</feature>
<evidence type="ECO:0000256" key="3">
    <source>
        <dbReference type="PROSITE-ProRule" id="PRU00023"/>
    </source>
</evidence>
<dbReference type="Proteomes" id="UP001652700">
    <property type="component" value="Unplaced"/>
</dbReference>
<feature type="repeat" description="ANK" evidence="3">
    <location>
        <begin position="147"/>
        <end position="179"/>
    </location>
</feature>
<dbReference type="PANTHER" id="PTHR24161">
    <property type="entry name" value="ANK_REP_REGION DOMAIN-CONTAINING PROTEIN-RELATED"/>
    <property type="match status" value="1"/>
</dbReference>
<evidence type="ECO:0000313" key="5">
    <source>
        <dbReference type="Proteomes" id="UP001652700"/>
    </source>
</evidence>
<feature type="repeat" description="ANK" evidence="3">
    <location>
        <begin position="114"/>
        <end position="146"/>
    </location>
</feature>
<reference evidence="4" key="2">
    <citation type="submission" date="2025-05" db="UniProtKB">
        <authorList>
            <consortium name="EnsemblMetazoa"/>
        </authorList>
    </citation>
    <scope>IDENTIFICATION</scope>
</reference>
<keyword evidence="2 3" id="KW-0040">ANK repeat</keyword>
<dbReference type="AlphaFoldDB" id="A0A6P7GE55"/>
<dbReference type="PRINTS" id="PR01415">
    <property type="entry name" value="ANKYRIN"/>
</dbReference>
<dbReference type="SUPFAM" id="SSF48403">
    <property type="entry name" value="Ankyrin repeat"/>
    <property type="match status" value="1"/>
</dbReference>
<accession>A0A6P7GE55</accession>
<sequence length="476" mass="54801">MENWIPLEVGFVDSDTALRIAAKFKHLEIAKYLLAHGADVNAIEAERCWSPLHIATENNDIEMIRLFTEAGANMQCRTLYYGNMPVHVAAYLGYKEIIKYFIEQGIYVDITNTFKMTPLQIAARNGHCEVVDYLLLNNANVHLRGEENKGSIHYAVLGGNAKIVHRLIEKGVDINISDSNTVTPLLQACKQGCVEIVQLLLENGADVDFHTNKGYTLLHIACMYHRLGMVKFLLENGAKVNKKTIEKTTPLYFALSGTRKNKCPSWEIAELLILNGADLQQAEYKGNCPLLTVLRNSLLTSLRDLQYEANLHKYEAAAKVIIKYNVLIYNPVETCLPYKWFWCRDFKELEQYYNDCQNEIKSMMRVVIKNTTVSLYQLICESNKGDAFVKYLRNDNIKNELQNIEDYLKDFLIYRNIKPLVQLRVKEGFKKVELLRDSDLIMKKIAPQLPFEIRYTILEYLNMTDLKTVIKLDLFK</sequence>
<organism evidence="7">
    <name type="scientific">Diabrotica virgifera virgifera</name>
    <name type="common">western corn rootworm</name>
    <dbReference type="NCBI Taxonomy" id="50390"/>
    <lineage>
        <taxon>Eukaryota</taxon>
        <taxon>Metazoa</taxon>
        <taxon>Ecdysozoa</taxon>
        <taxon>Arthropoda</taxon>
        <taxon>Hexapoda</taxon>
        <taxon>Insecta</taxon>
        <taxon>Pterygota</taxon>
        <taxon>Neoptera</taxon>
        <taxon>Endopterygota</taxon>
        <taxon>Coleoptera</taxon>
        <taxon>Polyphaga</taxon>
        <taxon>Cucujiformia</taxon>
        <taxon>Chrysomeloidea</taxon>
        <taxon>Chrysomelidae</taxon>
        <taxon>Galerucinae</taxon>
        <taxon>Diabroticina</taxon>
        <taxon>Diabroticites</taxon>
        <taxon>Diabrotica</taxon>
    </lineage>
</organism>
<evidence type="ECO:0000313" key="7">
    <source>
        <dbReference type="RefSeq" id="XP_028147829.1"/>
    </source>
</evidence>
<dbReference type="RefSeq" id="XP_028147829.1">
    <property type="nucleotide sequence ID" value="XM_028292028.1"/>
</dbReference>
<protein>
    <submittedName>
        <fullName evidence="6 7">Ankyrin-3-like</fullName>
    </submittedName>
</protein>
<keyword evidence="1" id="KW-0677">Repeat</keyword>
<dbReference type="SMART" id="SM00248">
    <property type="entry name" value="ANK"/>
    <property type="match status" value="8"/>
</dbReference>
<feature type="repeat" description="ANK" evidence="3">
    <location>
        <begin position="81"/>
        <end position="113"/>
    </location>
</feature>
<proteinExistence type="predicted"/>
<dbReference type="Pfam" id="PF00023">
    <property type="entry name" value="Ank"/>
    <property type="match status" value="1"/>
</dbReference>
<dbReference type="PANTHER" id="PTHR24161:SF124">
    <property type="entry name" value="TRANSIENT RECEPTOR POTENTIAL CHANNEL PYREXIA"/>
    <property type="match status" value="1"/>
</dbReference>
<dbReference type="Pfam" id="PF12796">
    <property type="entry name" value="Ank_2"/>
    <property type="match status" value="2"/>
</dbReference>
<reference evidence="6 7" key="1">
    <citation type="submission" date="2025-04" db="UniProtKB">
        <authorList>
            <consortium name="RefSeq"/>
        </authorList>
    </citation>
    <scope>IDENTIFICATION</scope>
    <source>
        <tissue evidence="6 7">Whole insect</tissue>
    </source>
</reference>
<dbReference type="RefSeq" id="XP_028147828.1">
    <property type="nucleotide sequence ID" value="XM_028292027.1"/>
</dbReference>
<dbReference type="InterPro" id="IPR036770">
    <property type="entry name" value="Ankyrin_rpt-contain_sf"/>
</dbReference>
<evidence type="ECO:0000313" key="4">
    <source>
        <dbReference type="EnsemblMetazoa" id="XP_050519331.1"/>
    </source>
</evidence>